<feature type="region of interest" description="Disordered" evidence="1">
    <location>
        <begin position="65"/>
        <end position="92"/>
    </location>
</feature>
<evidence type="ECO:0000256" key="1">
    <source>
        <dbReference type="SAM" id="MobiDB-lite"/>
    </source>
</evidence>
<dbReference type="AlphaFoldDB" id="A0A162XZ73"/>
<organism evidence="2 3">
    <name type="scientific">Phycomyces blakesleeanus (strain ATCC 8743b / DSM 1359 / FGSC 10004 / NBRC 33097 / NRRL 1555)</name>
    <dbReference type="NCBI Taxonomy" id="763407"/>
    <lineage>
        <taxon>Eukaryota</taxon>
        <taxon>Fungi</taxon>
        <taxon>Fungi incertae sedis</taxon>
        <taxon>Mucoromycota</taxon>
        <taxon>Mucoromycotina</taxon>
        <taxon>Mucoromycetes</taxon>
        <taxon>Mucorales</taxon>
        <taxon>Phycomycetaceae</taxon>
        <taxon>Phycomyces</taxon>
    </lineage>
</organism>
<sequence>MLNPITLVKDDAKSKGTFCVNQAVWVGSASCQICGSHVHQTRITPLDKIQTTDLYPYIRTFAHQKSSSLSPLSTATTTTTTTSSSSSSSSSS</sequence>
<evidence type="ECO:0000313" key="3">
    <source>
        <dbReference type="Proteomes" id="UP000077315"/>
    </source>
</evidence>
<dbReference type="VEuPathDB" id="FungiDB:PHYBLDRAFT_141304"/>
<dbReference type="GeneID" id="28991468"/>
<dbReference type="Proteomes" id="UP000077315">
    <property type="component" value="Unassembled WGS sequence"/>
</dbReference>
<feature type="compositionally biased region" description="Low complexity" evidence="1">
    <location>
        <begin position="66"/>
        <end position="92"/>
    </location>
</feature>
<gene>
    <name evidence="2" type="ORF">PHYBLDRAFT_141304</name>
</gene>
<protein>
    <submittedName>
        <fullName evidence="2">Uncharacterized protein</fullName>
    </submittedName>
</protein>
<accession>A0A162XZ73</accession>
<dbReference type="InParanoid" id="A0A162XZ73"/>
<name>A0A162XZ73_PHYB8</name>
<dbReference type="EMBL" id="KV440974">
    <property type="protein sequence ID" value="OAD77415.1"/>
    <property type="molecule type" value="Genomic_DNA"/>
</dbReference>
<dbReference type="RefSeq" id="XP_018295455.1">
    <property type="nucleotide sequence ID" value="XM_018430562.1"/>
</dbReference>
<keyword evidence="3" id="KW-1185">Reference proteome</keyword>
<proteinExistence type="predicted"/>
<reference evidence="3" key="1">
    <citation type="submission" date="2015-06" db="EMBL/GenBank/DDBJ databases">
        <title>Expansion of signal transduction pathways in fungi by whole-genome duplication.</title>
        <authorList>
            <consortium name="DOE Joint Genome Institute"/>
            <person name="Corrochano L.M."/>
            <person name="Kuo A."/>
            <person name="Marcet-Houben M."/>
            <person name="Polaino S."/>
            <person name="Salamov A."/>
            <person name="Villalobos J.M."/>
            <person name="Alvarez M.I."/>
            <person name="Avalos J."/>
            <person name="Benito E.P."/>
            <person name="Benoit I."/>
            <person name="Burger G."/>
            <person name="Camino L.P."/>
            <person name="Canovas D."/>
            <person name="Cerda-Olmedo E."/>
            <person name="Cheng J.-F."/>
            <person name="Dominguez A."/>
            <person name="Elias M."/>
            <person name="Eslava A.P."/>
            <person name="Glaser F."/>
            <person name="Grimwood J."/>
            <person name="Gutierrez G."/>
            <person name="Heitman J."/>
            <person name="Henrissat B."/>
            <person name="Iturriaga E.A."/>
            <person name="Lang B.F."/>
            <person name="Lavin J.L."/>
            <person name="Lee S."/>
            <person name="Li W."/>
            <person name="Lindquist E."/>
            <person name="Lopez-Garcia S."/>
            <person name="Luque E.M."/>
            <person name="Marcos A.T."/>
            <person name="Martin J."/>
            <person name="McCluskey K."/>
            <person name="Medina H.R."/>
            <person name="Miralles-Duran A."/>
            <person name="Miyazaki A."/>
            <person name="Munoz-Torres E."/>
            <person name="Oguiza J.A."/>
            <person name="Ohm R."/>
            <person name="Olmedo M."/>
            <person name="Orejas M."/>
            <person name="Ortiz-Castellanos L."/>
            <person name="Pisabarro A.G."/>
            <person name="Rodriguez-Romero J."/>
            <person name="Ruiz-Herrera J."/>
            <person name="Ruiz-Vazquez R."/>
            <person name="Sanz C."/>
            <person name="Schackwitz W."/>
            <person name="Schmutz J."/>
            <person name="Shahriari M."/>
            <person name="Shelest E."/>
            <person name="Silva-Franco F."/>
            <person name="Soanes D."/>
            <person name="Syed K."/>
            <person name="Tagua V.G."/>
            <person name="Talbot N.J."/>
            <person name="Thon M."/>
            <person name="De vries R.P."/>
            <person name="Wiebenga A."/>
            <person name="Yadav J.S."/>
            <person name="Braun E.L."/>
            <person name="Baker S."/>
            <person name="Garre V."/>
            <person name="Horwitz B."/>
            <person name="Torres-Martinez S."/>
            <person name="Idnurm A."/>
            <person name="Herrera-Estrella A."/>
            <person name="Gabaldon T."/>
            <person name="Grigoriev I.V."/>
        </authorList>
    </citation>
    <scope>NUCLEOTIDE SEQUENCE [LARGE SCALE GENOMIC DNA]</scope>
    <source>
        <strain evidence="3">NRRL 1555(-)</strain>
    </source>
</reference>
<evidence type="ECO:0000313" key="2">
    <source>
        <dbReference type="EMBL" id="OAD77415.1"/>
    </source>
</evidence>